<dbReference type="EMBL" id="CP151632">
    <property type="protein sequence ID" value="WZO35218.1"/>
    <property type="molecule type" value="Genomic_DNA"/>
</dbReference>
<dbReference type="InterPro" id="IPR013785">
    <property type="entry name" value="Aldolase_TIM"/>
</dbReference>
<evidence type="ECO:0000313" key="6">
    <source>
        <dbReference type="EMBL" id="WZO35218.1"/>
    </source>
</evidence>
<keyword evidence="5" id="KW-0119">Carbohydrate metabolism</keyword>
<comment type="similarity">
    <text evidence="2">Belongs to the KHG/KDPG aldolase family.</text>
</comment>
<evidence type="ECO:0000256" key="2">
    <source>
        <dbReference type="ARBA" id="ARBA00006906"/>
    </source>
</evidence>
<evidence type="ECO:0000256" key="4">
    <source>
        <dbReference type="ARBA" id="ARBA00023239"/>
    </source>
</evidence>
<evidence type="ECO:0000256" key="3">
    <source>
        <dbReference type="ARBA" id="ARBA00011233"/>
    </source>
</evidence>
<organism evidence="6">
    <name type="scientific">Microbacterium sp. LWS13-1.2</name>
    <dbReference type="NCBI Taxonomy" id="3135264"/>
    <lineage>
        <taxon>Bacteria</taxon>
        <taxon>Bacillati</taxon>
        <taxon>Actinomycetota</taxon>
        <taxon>Actinomycetes</taxon>
        <taxon>Micrococcales</taxon>
        <taxon>Microbacteriaceae</taxon>
        <taxon>Microbacterium</taxon>
    </lineage>
</organism>
<evidence type="ECO:0000256" key="1">
    <source>
        <dbReference type="ARBA" id="ARBA00004761"/>
    </source>
</evidence>
<dbReference type="CDD" id="cd00452">
    <property type="entry name" value="KDPG_aldolase"/>
    <property type="match status" value="1"/>
</dbReference>
<dbReference type="Gene3D" id="3.20.20.70">
    <property type="entry name" value="Aldolase class I"/>
    <property type="match status" value="1"/>
</dbReference>
<accession>A0AAU6SEE3</accession>
<dbReference type="PANTHER" id="PTHR30246:SF1">
    <property type="entry name" value="2-DEHYDRO-3-DEOXY-6-PHOSPHOGALACTONATE ALDOLASE-RELATED"/>
    <property type="match status" value="1"/>
</dbReference>
<sequence>MPLPESTRRQGVIAVVRTRDVSQLSPLLEALCEAGLATIELTMTTPGVLNELAALIRRFDEACIGVGTLHAADDAERALDAGARFLVTPSAAPAVAEIARPRGGALLAGALTPTEIVRAWNDGASCVKVFPAQTVGPNYVRHIHGPYPDIPLVPSGGVGLEDIVPWITAGADAVSIGGPLIGGATEGDLTGLSARVRRALDLVVAARSS</sequence>
<dbReference type="InterPro" id="IPR000887">
    <property type="entry name" value="Aldlse_KDPG_KHG"/>
</dbReference>
<reference evidence="6" key="1">
    <citation type="submission" date="2024-04" db="EMBL/GenBank/DDBJ databases">
        <authorList>
            <person name="Roder T."/>
            <person name="Oberhansli S."/>
            <person name="Kreuzer M."/>
        </authorList>
    </citation>
    <scope>NUCLEOTIDE SEQUENCE</scope>
    <source>
        <strain evidence="6">LWS13-1.2</strain>
    </source>
</reference>
<dbReference type="SUPFAM" id="SSF51569">
    <property type="entry name" value="Aldolase"/>
    <property type="match status" value="1"/>
</dbReference>
<keyword evidence="4" id="KW-0456">Lyase</keyword>
<gene>
    <name evidence="6" type="ORF">MRBLWS13_002909</name>
</gene>
<dbReference type="RefSeq" id="WP_349426056.1">
    <property type="nucleotide sequence ID" value="NZ_CP151632.1"/>
</dbReference>
<comment type="pathway">
    <text evidence="1">Carbohydrate acid metabolism.</text>
</comment>
<comment type="subunit">
    <text evidence="3">Homotrimer.</text>
</comment>
<evidence type="ECO:0000256" key="5">
    <source>
        <dbReference type="ARBA" id="ARBA00023277"/>
    </source>
</evidence>
<dbReference type="PANTHER" id="PTHR30246">
    <property type="entry name" value="2-KETO-3-DEOXY-6-PHOSPHOGLUCONATE ALDOLASE"/>
    <property type="match status" value="1"/>
</dbReference>
<proteinExistence type="inferred from homology"/>
<name>A0AAU6SEE3_9MICO</name>
<protein>
    <submittedName>
        <fullName evidence="6">Bifunctional 4-hydroxy-2-oxoglutarate aldolase/2-dehydro-3-deoxy-phosphogluconate aldolase</fullName>
    </submittedName>
</protein>
<dbReference type="AlphaFoldDB" id="A0AAU6SEE3"/>
<dbReference type="GO" id="GO:0016829">
    <property type="term" value="F:lyase activity"/>
    <property type="evidence" value="ECO:0007669"/>
    <property type="project" value="UniProtKB-KW"/>
</dbReference>
<dbReference type="Pfam" id="PF01081">
    <property type="entry name" value="Aldolase"/>
    <property type="match status" value="1"/>
</dbReference>